<comment type="caution">
    <text evidence="1">The sequence shown here is derived from an EMBL/GenBank/DDBJ whole genome shotgun (WGS) entry which is preliminary data.</text>
</comment>
<dbReference type="Proteomes" id="UP000610966">
    <property type="component" value="Unassembled WGS sequence"/>
</dbReference>
<dbReference type="AlphaFoldDB" id="A0A8J3RB54"/>
<sequence>MSRKPNPVDPSASPLHLFGFALRRSRGEIPLVEVGRETHTDWSRIARWERGECLPHADSVQRLDGFLRADGFLIALHRAVAELARLQAVAKTETSNRDESDMMERRRLLQMAVAGIGFGAISPGDEPVRRLFDLAMNGEPRSNEDWNLACADHLYALRTRPPAQVAADLLIDLMALRRQIETATPADVTELQRVTAALATVHANALTRLGEHGAALRWWRTARQSADASGDLELMLCVLATETGHGLYGQRAPEAVLQLTQNAQQIAGSRPSLGLALATCSQAKAFALLSRHEEARRALDVTRDLLAADPPGASIMPGYWRAGQLAYGECMIYAGTGDESAHLQAREVALASTRDNQYLAMIQLHTALCVILNGGVDEGVRLAATVMGDIRPEASSAMTTETARWVLRAVPREQRERPAVGEFRELLALRLTAST</sequence>
<evidence type="ECO:0000313" key="1">
    <source>
        <dbReference type="EMBL" id="GIH71444.1"/>
    </source>
</evidence>
<keyword evidence="2" id="KW-1185">Reference proteome</keyword>
<reference evidence="1" key="1">
    <citation type="submission" date="2021-01" db="EMBL/GenBank/DDBJ databases">
        <title>Whole genome shotgun sequence of Sphaerimonospora thailandensis NBRC 107569.</title>
        <authorList>
            <person name="Komaki H."/>
            <person name="Tamura T."/>
        </authorList>
    </citation>
    <scope>NUCLEOTIDE SEQUENCE</scope>
    <source>
        <strain evidence="1">NBRC 107569</strain>
    </source>
</reference>
<proteinExistence type="predicted"/>
<dbReference type="EMBL" id="BOOG01000035">
    <property type="protein sequence ID" value="GIH71444.1"/>
    <property type="molecule type" value="Genomic_DNA"/>
</dbReference>
<name>A0A8J3RB54_9ACTN</name>
<accession>A0A8J3RB54</accession>
<gene>
    <name evidence="1" type="ORF">Mth01_36970</name>
</gene>
<protein>
    <submittedName>
        <fullName evidence="1">Uncharacterized protein</fullName>
    </submittedName>
</protein>
<evidence type="ECO:0000313" key="2">
    <source>
        <dbReference type="Proteomes" id="UP000610966"/>
    </source>
</evidence>
<organism evidence="1 2">
    <name type="scientific">Sphaerimonospora thailandensis</name>
    <dbReference type="NCBI Taxonomy" id="795644"/>
    <lineage>
        <taxon>Bacteria</taxon>
        <taxon>Bacillati</taxon>
        <taxon>Actinomycetota</taxon>
        <taxon>Actinomycetes</taxon>
        <taxon>Streptosporangiales</taxon>
        <taxon>Streptosporangiaceae</taxon>
        <taxon>Sphaerimonospora</taxon>
    </lineage>
</organism>